<keyword evidence="3" id="KW-1185">Reference proteome</keyword>
<dbReference type="Proteomes" id="UP000240653">
    <property type="component" value="Unassembled WGS sequence"/>
</dbReference>
<name>A0A2P7SGT6_9HYPH</name>
<feature type="region of interest" description="Disordered" evidence="1">
    <location>
        <begin position="164"/>
        <end position="297"/>
    </location>
</feature>
<feature type="compositionally biased region" description="Basic and acidic residues" evidence="1">
    <location>
        <begin position="1"/>
        <end position="27"/>
    </location>
</feature>
<evidence type="ECO:0000256" key="1">
    <source>
        <dbReference type="SAM" id="MobiDB-lite"/>
    </source>
</evidence>
<comment type="caution">
    <text evidence="2">The sequence shown here is derived from an EMBL/GenBank/DDBJ whole genome shotgun (WGS) entry which is preliminary data.</text>
</comment>
<feature type="compositionally biased region" description="Low complexity" evidence="1">
    <location>
        <begin position="66"/>
        <end position="78"/>
    </location>
</feature>
<feature type="compositionally biased region" description="Basic and acidic residues" evidence="1">
    <location>
        <begin position="179"/>
        <end position="190"/>
    </location>
</feature>
<organism evidence="2 3">
    <name type="scientific">Pseudaminobacter soli</name>
    <name type="common">ex Li et al. 2025</name>
    <dbReference type="NCBI Taxonomy" id="1295366"/>
    <lineage>
        <taxon>Bacteria</taxon>
        <taxon>Pseudomonadati</taxon>
        <taxon>Pseudomonadota</taxon>
        <taxon>Alphaproteobacteria</taxon>
        <taxon>Hyphomicrobiales</taxon>
        <taxon>Phyllobacteriaceae</taxon>
        <taxon>Pseudaminobacter</taxon>
    </lineage>
</organism>
<feature type="region of interest" description="Disordered" evidence="1">
    <location>
        <begin position="97"/>
        <end position="130"/>
    </location>
</feature>
<evidence type="ECO:0000313" key="3">
    <source>
        <dbReference type="Proteomes" id="UP000240653"/>
    </source>
</evidence>
<proteinExistence type="predicted"/>
<dbReference type="OrthoDB" id="230260at2"/>
<feature type="region of interest" description="Disordered" evidence="1">
    <location>
        <begin position="1"/>
        <end position="78"/>
    </location>
</feature>
<dbReference type="AlphaFoldDB" id="A0A2P7SGT6"/>
<protein>
    <submittedName>
        <fullName evidence="2">Uncharacterized protein</fullName>
    </submittedName>
</protein>
<feature type="compositionally biased region" description="Low complexity" evidence="1">
    <location>
        <begin position="262"/>
        <end position="282"/>
    </location>
</feature>
<gene>
    <name evidence="2" type="ORF">C7I85_11255</name>
</gene>
<evidence type="ECO:0000313" key="2">
    <source>
        <dbReference type="EMBL" id="PSJ61605.1"/>
    </source>
</evidence>
<feature type="compositionally biased region" description="Basic residues" evidence="1">
    <location>
        <begin position="210"/>
        <end position="219"/>
    </location>
</feature>
<sequence>MSQPENRDDRKRSLLAYARDEQGRDVALRSGPLLAMAKPGDNARGDPTPPRQSDVDPRQDSFENIAASSMPQPSVPAPASVRVSVFGRIAGRISSLLRRPRKKSLAGTASEPDLSDRSLPGAAEKPVAMASGTALNKVAEQFRRAPEFNERDKQRLLSDVRSLFGRDGVNVDGPGRRRAFAESKSPERGDNTFVVVINEGQRDAADDRRGRRARKRRKPLFGDWRPDAEWNRGPAVTEGSDQPRAASHVECWQVSPEDPSVSANPPRASAPTAPAPAVSRSPAEPPHDPEEISAASSIDEIRANLQDFREAVEELTRSRTRRRYF</sequence>
<dbReference type="EMBL" id="PXYL01000004">
    <property type="protein sequence ID" value="PSJ61605.1"/>
    <property type="molecule type" value="Genomic_DNA"/>
</dbReference>
<accession>A0A2P7SGT6</accession>
<dbReference type="RefSeq" id="WP_106724036.1">
    <property type="nucleotide sequence ID" value="NZ_PXYL01000004.1"/>
</dbReference>
<reference evidence="2 3" key="1">
    <citation type="submission" date="2018-03" db="EMBL/GenBank/DDBJ databases">
        <title>The draft genome of Mesorhizobium soli JCM 19897.</title>
        <authorList>
            <person name="Li L."/>
            <person name="Liu L."/>
            <person name="Liang L."/>
            <person name="Wang T."/>
            <person name="Zhang X."/>
        </authorList>
    </citation>
    <scope>NUCLEOTIDE SEQUENCE [LARGE SCALE GENOMIC DNA]</scope>
    <source>
        <strain evidence="2 3">JCM 19897</strain>
    </source>
</reference>
<feature type="compositionally biased region" description="Basic and acidic residues" evidence="1">
    <location>
        <begin position="200"/>
        <end position="209"/>
    </location>
</feature>